<feature type="region of interest" description="Disordered" evidence="12">
    <location>
        <begin position="663"/>
        <end position="685"/>
    </location>
</feature>
<evidence type="ECO:0000256" key="2">
    <source>
        <dbReference type="ARBA" id="ARBA00004120"/>
    </source>
</evidence>
<dbReference type="Gene3D" id="3.30.160.60">
    <property type="entry name" value="Classic Zinc Finger"/>
    <property type="match status" value="1"/>
</dbReference>
<dbReference type="GO" id="GO:0005737">
    <property type="term" value="C:cytoplasm"/>
    <property type="evidence" value="ECO:0007669"/>
    <property type="project" value="TreeGrafter"/>
</dbReference>
<dbReference type="PROSITE" id="PS50157">
    <property type="entry name" value="ZINC_FINGER_C2H2_2"/>
    <property type="match status" value="1"/>
</dbReference>
<dbReference type="InterPro" id="IPR058883">
    <property type="entry name" value="DZIP1_dom"/>
</dbReference>
<dbReference type="Pfam" id="PF13815">
    <property type="entry name" value="Dzip-like_N"/>
    <property type="match status" value="1"/>
</dbReference>
<evidence type="ECO:0000256" key="9">
    <source>
        <dbReference type="ARBA" id="ARBA00023212"/>
    </source>
</evidence>
<dbReference type="PANTHER" id="PTHR21502:SF3">
    <property type="entry name" value="CILIUM ASSEMBLY PROTEIN DZIP1L"/>
    <property type="match status" value="1"/>
</dbReference>
<keyword evidence="6 11" id="KW-0863">Zinc-finger</keyword>
<keyword evidence="4" id="KW-0963">Cytoplasm</keyword>
<dbReference type="Pfam" id="PF25977">
    <property type="entry name" value="DZIP1"/>
    <property type="match status" value="1"/>
</dbReference>
<name>A0A1Y1LH74_PHOPY</name>
<dbReference type="GO" id="GO:0036064">
    <property type="term" value="C:ciliary basal body"/>
    <property type="evidence" value="ECO:0007669"/>
    <property type="project" value="TreeGrafter"/>
</dbReference>
<evidence type="ECO:0000256" key="6">
    <source>
        <dbReference type="ARBA" id="ARBA00022771"/>
    </source>
</evidence>
<dbReference type="SMART" id="SM00355">
    <property type="entry name" value="ZnF_C2H2"/>
    <property type="match status" value="1"/>
</dbReference>
<keyword evidence="5" id="KW-0479">Metal-binding</keyword>
<sequence>MMSDDYQWHFDYTRLVRDTGFTFQIAHSKPSITNDLAHIDIENVIRHQDIELIDRNINAVLEFHLDTSSLDPNVVKIFSICQLAVQYLLFCKKYLDNTVAYLKKEVAAAKLHINSLHSYAEQLQHEAITAKNEIKQLQTTLNCQTACTQNVPLFPCNQCSKAFSSEEYLVAHVQRRHENVVKSTSFQLETDKLQLEIKALKERLNNTEKYIHSDDDRVTSIPKVATPENSILSELQHKFELLKVHVDNELRILQTQKFDQDKYEQWFETFLNKLNSEKRTQCTGTGDLPISTACQTKEDRIDVVLPKKVTVSHDGTTQTDIVSIAEGVCSNCEQCSVHQSPQYQNGYFGDRELQPHFEKLGEMIQECVTGSMEKIENQVQTFCDKLKFSAMTNDKDISRPSSITAVIHKEDKLTGIHDGCESQRSLVPNDLQSKIVPSDMNVREISAHGNYPKDNETEIKVVPKPRKKWNTSTPMTPEAVPIAVKSPNENFSNAENTTPDNPMSDSGGDTVDSIQNVTVAPIDPIVETKVFDSISDTSESEDRIGNEEGGTDDTIETDQSNDPVFQTKRSILPTLDKRSPKKVALTPAVLGSVKKEVESLLDKQLTQLGVSPEWSSIPKQSYERVLKIVMHQSNLIKKRYPGYKKISEDILKQVDSQLLEQEKKNEVKRQKPSAKMYESVSDTDTDDTIRNRKKLVWGKGGGLNQTQRKYYNVIQEFNKKNKQSSSPELNLKPPYIVDDKMEQAKSALKNYPSVASLHKKKVIFNLATSEGPPADKVQSLKVIEGGGSTSSIGSSVFDCSKSNVADKASKKHEAWDVSEDDISDILK</sequence>
<evidence type="ECO:0000259" key="13">
    <source>
        <dbReference type="PROSITE" id="PS50157"/>
    </source>
</evidence>
<dbReference type="InterPro" id="IPR032714">
    <property type="entry name" value="DZIP1_N"/>
</dbReference>
<keyword evidence="10" id="KW-0966">Cell projection</keyword>
<keyword evidence="9" id="KW-0206">Cytoskeleton</keyword>
<reference evidence="14" key="1">
    <citation type="journal article" date="2016" name="Sci. Rep.">
        <title>Molecular characterization of firefly nuptial gifts: a multi-omics approach sheds light on postcopulatory sexual selection.</title>
        <authorList>
            <person name="Al-Wathiqui N."/>
            <person name="Fallon T.R."/>
            <person name="South A."/>
            <person name="Weng J.K."/>
            <person name="Lewis S.M."/>
        </authorList>
    </citation>
    <scope>NUCLEOTIDE SEQUENCE</scope>
</reference>
<evidence type="ECO:0000256" key="7">
    <source>
        <dbReference type="ARBA" id="ARBA00022833"/>
    </source>
</evidence>
<feature type="region of interest" description="Disordered" evidence="12">
    <location>
        <begin position="530"/>
        <end position="564"/>
    </location>
</feature>
<evidence type="ECO:0000256" key="1">
    <source>
        <dbReference type="ARBA" id="ARBA00004114"/>
    </source>
</evidence>
<evidence type="ECO:0000256" key="3">
    <source>
        <dbReference type="ARBA" id="ARBA00009131"/>
    </source>
</evidence>
<dbReference type="GO" id="GO:0008270">
    <property type="term" value="F:zinc ion binding"/>
    <property type="evidence" value="ECO:0007669"/>
    <property type="project" value="UniProtKB-KW"/>
</dbReference>
<evidence type="ECO:0000256" key="5">
    <source>
        <dbReference type="ARBA" id="ARBA00022723"/>
    </source>
</evidence>
<dbReference type="GO" id="GO:0060271">
    <property type="term" value="P:cilium assembly"/>
    <property type="evidence" value="ECO:0007669"/>
    <property type="project" value="TreeGrafter"/>
</dbReference>
<comment type="subcellular location">
    <subcellularLocation>
        <location evidence="2">Cytoplasm</location>
        <location evidence="2">Cytoskeleton</location>
        <location evidence="2">Cilium basal body</location>
    </subcellularLocation>
    <subcellularLocation>
        <location evidence="1">Cytoplasm</location>
        <location evidence="1">Cytoskeleton</location>
        <location evidence="1">Microtubule organizing center</location>
        <location evidence="1">Centrosome</location>
        <location evidence="1">Centriole</location>
    </subcellularLocation>
</comment>
<dbReference type="PANTHER" id="PTHR21502">
    <property type="entry name" value="ZINC FINGER PROTEIN DZIP1"/>
    <property type="match status" value="1"/>
</dbReference>
<dbReference type="InterPro" id="IPR013087">
    <property type="entry name" value="Znf_C2H2_type"/>
</dbReference>
<keyword evidence="7" id="KW-0862">Zinc</keyword>
<evidence type="ECO:0000256" key="11">
    <source>
        <dbReference type="PROSITE-ProRule" id="PRU00042"/>
    </source>
</evidence>
<dbReference type="InterPro" id="IPR051241">
    <property type="entry name" value="DZIP_RILPL"/>
</dbReference>
<protein>
    <recommendedName>
        <fullName evidence="13">C2H2-type domain-containing protein</fullName>
    </recommendedName>
</protein>
<evidence type="ECO:0000256" key="10">
    <source>
        <dbReference type="ARBA" id="ARBA00023273"/>
    </source>
</evidence>
<dbReference type="AlphaFoldDB" id="A0A1Y1LH74"/>
<evidence type="ECO:0000256" key="8">
    <source>
        <dbReference type="ARBA" id="ARBA00023054"/>
    </source>
</evidence>
<dbReference type="GO" id="GO:0005814">
    <property type="term" value="C:centriole"/>
    <property type="evidence" value="ECO:0007669"/>
    <property type="project" value="UniProtKB-SubCell"/>
</dbReference>
<feature type="region of interest" description="Disordered" evidence="12">
    <location>
        <begin position="488"/>
        <end position="512"/>
    </location>
</feature>
<dbReference type="EMBL" id="GEZM01055609">
    <property type="protein sequence ID" value="JAV73002.1"/>
    <property type="molecule type" value="Transcribed_RNA"/>
</dbReference>
<evidence type="ECO:0000313" key="14">
    <source>
        <dbReference type="EMBL" id="JAV73002.1"/>
    </source>
</evidence>
<accession>A0A1Y1LH74</accession>
<evidence type="ECO:0000256" key="4">
    <source>
        <dbReference type="ARBA" id="ARBA00022490"/>
    </source>
</evidence>
<keyword evidence="8" id="KW-0175">Coiled coil</keyword>
<feature type="domain" description="C2H2-type" evidence="13">
    <location>
        <begin position="154"/>
        <end position="177"/>
    </location>
</feature>
<evidence type="ECO:0000256" key="12">
    <source>
        <dbReference type="SAM" id="MobiDB-lite"/>
    </source>
</evidence>
<feature type="compositionally biased region" description="Polar residues" evidence="12">
    <location>
        <begin position="488"/>
        <end position="504"/>
    </location>
</feature>
<dbReference type="PROSITE" id="PS00028">
    <property type="entry name" value="ZINC_FINGER_C2H2_1"/>
    <property type="match status" value="1"/>
</dbReference>
<comment type="similarity">
    <text evidence="3">Belongs to the DZIP C2H2-type zinc-finger protein family.</text>
</comment>
<organism evidence="14">
    <name type="scientific">Photinus pyralis</name>
    <name type="common">Common eastern firefly</name>
    <name type="synonym">Lampyris pyralis</name>
    <dbReference type="NCBI Taxonomy" id="7054"/>
    <lineage>
        <taxon>Eukaryota</taxon>
        <taxon>Metazoa</taxon>
        <taxon>Ecdysozoa</taxon>
        <taxon>Arthropoda</taxon>
        <taxon>Hexapoda</taxon>
        <taxon>Insecta</taxon>
        <taxon>Pterygota</taxon>
        <taxon>Neoptera</taxon>
        <taxon>Endopterygota</taxon>
        <taxon>Coleoptera</taxon>
        <taxon>Polyphaga</taxon>
        <taxon>Elateriformia</taxon>
        <taxon>Elateroidea</taxon>
        <taxon>Lampyridae</taxon>
        <taxon>Lampyrinae</taxon>
        <taxon>Photinus</taxon>
    </lineage>
</organism>
<proteinExistence type="inferred from homology"/>